<keyword evidence="6" id="KW-1185">Reference proteome</keyword>
<dbReference type="InterPro" id="IPR036388">
    <property type="entry name" value="WH-like_DNA-bd_sf"/>
</dbReference>
<evidence type="ECO:0000256" key="1">
    <source>
        <dbReference type="ARBA" id="ARBA00023015"/>
    </source>
</evidence>
<dbReference type="GO" id="GO:0003700">
    <property type="term" value="F:DNA-binding transcription factor activity"/>
    <property type="evidence" value="ECO:0007669"/>
    <property type="project" value="InterPro"/>
</dbReference>
<evidence type="ECO:0000313" key="5">
    <source>
        <dbReference type="EMBL" id="NUU17584.1"/>
    </source>
</evidence>
<keyword evidence="1" id="KW-0805">Transcription regulation</keyword>
<dbReference type="EMBL" id="JABMCI010000063">
    <property type="protein sequence ID" value="NUU17584.1"/>
    <property type="molecule type" value="Genomic_DNA"/>
</dbReference>
<reference evidence="5 6" key="1">
    <citation type="submission" date="2020-05" db="EMBL/GenBank/DDBJ databases">
        <title>Genome Sequencing of Type Strains.</title>
        <authorList>
            <person name="Lemaire J.F."/>
            <person name="Inderbitzin P."/>
            <person name="Gregorio O.A."/>
            <person name="Collins S.B."/>
            <person name="Wespe N."/>
            <person name="Knight-Connoni V."/>
        </authorList>
    </citation>
    <scope>NUCLEOTIDE SEQUENCE [LARGE SCALE GENOMIC DNA]</scope>
    <source>
        <strain evidence="5 6">ATCC 25174</strain>
    </source>
</reference>
<sequence length="244" mass="25584">MPSTPHPKGTGGRGLRAEVAADAISQLARQSGPGARLGSRAELREECGVSIGTLHEALRLLQSTGEIVVRTGPGGGVFAGDRSALSDLLRRTRGQTSFASDLPQVVRLLRALSPLILEDAIGSLTTEGADLLRQRLDDLISARDGGLRDVVRASLDLFATLVSIPDFGLLRVVAGALLGAQIGVLPTITSAIDPDWSEVVDRHIDAASDLTSAILGEDLTAAVAARDRPEFMGLFAALAEREHT</sequence>
<dbReference type="InterPro" id="IPR000524">
    <property type="entry name" value="Tscrpt_reg_HTH_GntR"/>
</dbReference>
<dbReference type="AlphaFoldDB" id="A0A7Y6A334"/>
<dbReference type="RefSeq" id="WP_175347549.1">
    <property type="nucleotide sequence ID" value="NZ_JABMCI010000063.1"/>
</dbReference>
<accession>A0A7Y6A334</accession>
<gene>
    <name evidence="5" type="ORF">HP550_10005</name>
</gene>
<organism evidence="5 6">
    <name type="scientific">Cellulomonas humilata</name>
    <dbReference type="NCBI Taxonomy" id="144055"/>
    <lineage>
        <taxon>Bacteria</taxon>
        <taxon>Bacillati</taxon>
        <taxon>Actinomycetota</taxon>
        <taxon>Actinomycetes</taxon>
        <taxon>Micrococcales</taxon>
        <taxon>Cellulomonadaceae</taxon>
        <taxon>Cellulomonas</taxon>
    </lineage>
</organism>
<evidence type="ECO:0000313" key="6">
    <source>
        <dbReference type="Proteomes" id="UP000565724"/>
    </source>
</evidence>
<feature type="domain" description="HTH gntR-type" evidence="4">
    <location>
        <begin position="13"/>
        <end position="82"/>
    </location>
</feature>
<dbReference type="SMART" id="SM00345">
    <property type="entry name" value="HTH_GNTR"/>
    <property type="match status" value="1"/>
</dbReference>
<dbReference type="PROSITE" id="PS50949">
    <property type="entry name" value="HTH_GNTR"/>
    <property type="match status" value="1"/>
</dbReference>
<dbReference type="SUPFAM" id="SSF46785">
    <property type="entry name" value="Winged helix' DNA-binding domain"/>
    <property type="match status" value="1"/>
</dbReference>
<evidence type="ECO:0000256" key="2">
    <source>
        <dbReference type="ARBA" id="ARBA00023125"/>
    </source>
</evidence>
<dbReference type="InterPro" id="IPR036390">
    <property type="entry name" value="WH_DNA-bd_sf"/>
</dbReference>
<comment type="caution">
    <text evidence="5">The sequence shown here is derived from an EMBL/GenBank/DDBJ whole genome shotgun (WGS) entry which is preliminary data.</text>
</comment>
<dbReference type="GO" id="GO:0003677">
    <property type="term" value="F:DNA binding"/>
    <property type="evidence" value="ECO:0007669"/>
    <property type="project" value="UniProtKB-KW"/>
</dbReference>
<name>A0A7Y6A334_9CELL</name>
<dbReference type="Gene3D" id="1.10.10.10">
    <property type="entry name" value="Winged helix-like DNA-binding domain superfamily/Winged helix DNA-binding domain"/>
    <property type="match status" value="1"/>
</dbReference>
<evidence type="ECO:0000256" key="3">
    <source>
        <dbReference type="ARBA" id="ARBA00023163"/>
    </source>
</evidence>
<keyword evidence="2" id="KW-0238">DNA-binding</keyword>
<proteinExistence type="predicted"/>
<evidence type="ECO:0000259" key="4">
    <source>
        <dbReference type="PROSITE" id="PS50949"/>
    </source>
</evidence>
<keyword evidence="3" id="KW-0804">Transcription</keyword>
<protein>
    <submittedName>
        <fullName evidence="5">GntR family transcriptional regulator</fullName>
    </submittedName>
</protein>
<dbReference type="Proteomes" id="UP000565724">
    <property type="component" value="Unassembled WGS sequence"/>
</dbReference>